<dbReference type="AlphaFoldDB" id="A0A7W4K5G7"/>
<dbReference type="GO" id="GO:0015562">
    <property type="term" value="F:efflux transmembrane transporter activity"/>
    <property type="evidence" value="ECO:0007669"/>
    <property type="project" value="TreeGrafter"/>
</dbReference>
<keyword evidence="4" id="KW-1185">Reference proteome</keyword>
<dbReference type="EMBL" id="JABEQM010000002">
    <property type="protein sequence ID" value="MBB2200628.1"/>
    <property type="molecule type" value="Genomic_DNA"/>
</dbReference>
<dbReference type="Pfam" id="PF25967">
    <property type="entry name" value="RND-MFP_C"/>
    <property type="match status" value="1"/>
</dbReference>
<organism evidence="3 4">
    <name type="scientific">Gluconacetobacter tumulisoli</name>
    <dbReference type="NCBI Taxonomy" id="1286189"/>
    <lineage>
        <taxon>Bacteria</taxon>
        <taxon>Pseudomonadati</taxon>
        <taxon>Pseudomonadota</taxon>
        <taxon>Alphaproteobacteria</taxon>
        <taxon>Acetobacterales</taxon>
        <taxon>Acetobacteraceae</taxon>
        <taxon>Gluconacetobacter</taxon>
    </lineage>
</organism>
<dbReference type="PANTHER" id="PTHR30469">
    <property type="entry name" value="MULTIDRUG RESISTANCE PROTEIN MDTA"/>
    <property type="match status" value="1"/>
</dbReference>
<comment type="caution">
    <text evidence="3">The sequence shown here is derived from an EMBL/GenBank/DDBJ whole genome shotgun (WGS) entry which is preliminary data.</text>
</comment>
<dbReference type="InterPro" id="IPR006143">
    <property type="entry name" value="RND_pump_MFP"/>
</dbReference>
<name>A0A7W4K5G7_9PROT</name>
<evidence type="ECO:0000313" key="3">
    <source>
        <dbReference type="EMBL" id="MBB2200628.1"/>
    </source>
</evidence>
<dbReference type="Gene3D" id="2.40.420.20">
    <property type="match status" value="1"/>
</dbReference>
<evidence type="ECO:0000256" key="1">
    <source>
        <dbReference type="ARBA" id="ARBA00009477"/>
    </source>
</evidence>
<accession>A0A7W4K5G7</accession>
<dbReference type="Gene3D" id="1.10.287.470">
    <property type="entry name" value="Helix hairpin bin"/>
    <property type="match status" value="1"/>
</dbReference>
<gene>
    <name evidence="3" type="ORF">HLH28_03365</name>
</gene>
<dbReference type="NCBIfam" id="TIGR01730">
    <property type="entry name" value="RND_mfp"/>
    <property type="match status" value="1"/>
</dbReference>
<protein>
    <submittedName>
        <fullName evidence="3">Efflux RND transporter periplasmic adaptor subunit</fullName>
    </submittedName>
</protein>
<feature type="domain" description="Multidrug resistance protein MdtA-like C-terminal permuted SH3" evidence="2">
    <location>
        <begin position="345"/>
        <end position="404"/>
    </location>
</feature>
<dbReference type="InterPro" id="IPR058627">
    <property type="entry name" value="MdtA-like_C"/>
</dbReference>
<dbReference type="Gene3D" id="2.40.50.100">
    <property type="match status" value="1"/>
</dbReference>
<dbReference type="GO" id="GO:1990281">
    <property type="term" value="C:efflux pump complex"/>
    <property type="evidence" value="ECO:0007669"/>
    <property type="project" value="TreeGrafter"/>
</dbReference>
<evidence type="ECO:0000313" key="4">
    <source>
        <dbReference type="Proteomes" id="UP000578030"/>
    </source>
</evidence>
<evidence type="ECO:0000259" key="2">
    <source>
        <dbReference type="Pfam" id="PF25967"/>
    </source>
</evidence>
<proteinExistence type="inferred from homology"/>
<comment type="similarity">
    <text evidence="1">Belongs to the membrane fusion protein (MFP) (TC 8.A.1) family.</text>
</comment>
<sequence length="417" mass="44553">MDRRIAPSRAARLKRLAGPAAAILALAAGVAAWRMTPSSGTLAVEADSLTVEAVRTAPFLDYLPVRATVAPLHVVLVGAVQGGQVSGVTAQDGALVRPGDVLARLTNPQLELDVTAREANIASQLGALSAQRLTLQQSQTAEDGQIAEAGYNVLKAAHELEIRRQLLAQGFESDANIRSFADEDAYYSRRLALLRAARQQDRAVAEAQARDIDRTADRLRASLAVVEDSLSSLTLRAPVAGRLTNFTLQPGQSLKAGDPIGQIDSEGAWRLDADIDEFYLARIAVGQHGIAHVDGVDAPFTVARVHPQITGGQFRAELTFDHAPPPGLRRGEGIDCRLTLGRTRQALVAPNGAWLDGSGGTTIFVVAPDGRHAARRDITTGGRNPEQVEITSGLQDGEQVVTSAYTRFHDFSRLLIR</sequence>
<reference evidence="3 4" key="1">
    <citation type="submission" date="2020-04" db="EMBL/GenBank/DDBJ databases">
        <title>Description of novel Gluconacetobacter.</title>
        <authorList>
            <person name="Sombolestani A."/>
        </authorList>
    </citation>
    <scope>NUCLEOTIDE SEQUENCE [LARGE SCALE GENOMIC DNA]</scope>
    <source>
        <strain evidence="3 4">LMG 27802</strain>
    </source>
</reference>
<dbReference type="Proteomes" id="UP000578030">
    <property type="component" value="Unassembled WGS sequence"/>
</dbReference>